<evidence type="ECO:0000313" key="2">
    <source>
        <dbReference type="EMBL" id="NRQ42607.1"/>
    </source>
</evidence>
<keyword evidence="1" id="KW-1133">Transmembrane helix</keyword>
<keyword evidence="1" id="KW-0812">Transmembrane</keyword>
<sequence length="85" mass="9305">MALCAVPDATGALIVTQATVENCTGFILLESADSMHFINQLFDPNFLTEAEYTVLFQLGVTMPVMAYLVAWGFQVVINSLSEKDK</sequence>
<name>A0A7Y5AQE0_9GAMM</name>
<evidence type="ECO:0000256" key="1">
    <source>
        <dbReference type="SAM" id="Phobius"/>
    </source>
</evidence>
<keyword evidence="1" id="KW-0472">Membrane</keyword>
<protein>
    <submittedName>
        <fullName evidence="2">Uncharacterized protein</fullName>
    </submittedName>
</protein>
<dbReference type="AlphaFoldDB" id="A0A7Y5AQE0"/>
<feature type="transmembrane region" description="Helical" evidence="1">
    <location>
        <begin position="54"/>
        <end position="77"/>
    </location>
</feature>
<accession>A0A7Y5AQE0</accession>
<proteinExistence type="predicted"/>
<evidence type="ECO:0000313" key="3">
    <source>
        <dbReference type="Proteomes" id="UP000523161"/>
    </source>
</evidence>
<reference evidence="2 3" key="1">
    <citation type="submission" date="2020-06" db="EMBL/GenBank/DDBJ databases">
        <title>Rheinheimera sp. nov., a marine bacterium isolated from coastal.</title>
        <authorList>
            <person name="Yu Q."/>
            <person name="Qi Y."/>
            <person name="Pu J."/>
        </authorList>
    </citation>
    <scope>NUCLEOTIDE SEQUENCE [LARGE SCALE GENOMIC DNA]</scope>
    <source>
        <strain evidence="2 3">YQF-2</strain>
    </source>
</reference>
<dbReference type="EMBL" id="JABSOD010000006">
    <property type="protein sequence ID" value="NRQ42607.1"/>
    <property type="molecule type" value="Genomic_DNA"/>
</dbReference>
<dbReference type="Proteomes" id="UP000523161">
    <property type="component" value="Unassembled WGS sequence"/>
</dbReference>
<keyword evidence="3" id="KW-1185">Reference proteome</keyword>
<gene>
    <name evidence="2" type="ORF">HRH59_08465</name>
</gene>
<dbReference type="RefSeq" id="WP_173500843.1">
    <property type="nucleotide sequence ID" value="NZ_JABSOD010000006.1"/>
</dbReference>
<organism evidence="2 3">
    <name type="scientific">Rheinheimera lutimaris</name>
    <dbReference type="NCBI Taxonomy" id="2740584"/>
    <lineage>
        <taxon>Bacteria</taxon>
        <taxon>Pseudomonadati</taxon>
        <taxon>Pseudomonadota</taxon>
        <taxon>Gammaproteobacteria</taxon>
        <taxon>Chromatiales</taxon>
        <taxon>Chromatiaceae</taxon>
        <taxon>Rheinheimera</taxon>
    </lineage>
</organism>
<comment type="caution">
    <text evidence="2">The sequence shown here is derived from an EMBL/GenBank/DDBJ whole genome shotgun (WGS) entry which is preliminary data.</text>
</comment>